<evidence type="ECO:0000256" key="4">
    <source>
        <dbReference type="ARBA" id="ARBA00023128"/>
    </source>
</evidence>
<dbReference type="PANTHER" id="PTHR28595">
    <property type="entry name" value="39S RIBOSOMAL PROTEIN L54, MITOCHONDRIAL"/>
    <property type="match status" value="1"/>
</dbReference>
<keyword evidence="5" id="KW-0687">Ribonucleoprotein</keyword>
<keyword evidence="3" id="KW-0689">Ribosomal protein</keyword>
<accession>A0A1Y1IP80</accession>
<dbReference type="GO" id="GO:0003735">
    <property type="term" value="F:structural constituent of ribosome"/>
    <property type="evidence" value="ECO:0000318"/>
    <property type="project" value="GO_Central"/>
</dbReference>
<feature type="region of interest" description="Disordered" evidence="8">
    <location>
        <begin position="1"/>
        <end position="69"/>
    </location>
</feature>
<dbReference type="AlphaFoldDB" id="A0A1Y1IP80"/>
<evidence type="ECO:0000256" key="5">
    <source>
        <dbReference type="ARBA" id="ARBA00023274"/>
    </source>
</evidence>
<organism evidence="9 10">
    <name type="scientific">Klebsormidium nitens</name>
    <name type="common">Green alga</name>
    <name type="synonym">Ulothrix nitens</name>
    <dbReference type="NCBI Taxonomy" id="105231"/>
    <lineage>
        <taxon>Eukaryota</taxon>
        <taxon>Viridiplantae</taxon>
        <taxon>Streptophyta</taxon>
        <taxon>Klebsormidiophyceae</taxon>
        <taxon>Klebsormidiales</taxon>
        <taxon>Klebsormidiaceae</taxon>
        <taxon>Klebsormidium</taxon>
    </lineage>
</organism>
<evidence type="ECO:0000313" key="9">
    <source>
        <dbReference type="EMBL" id="GAQ91299.1"/>
    </source>
</evidence>
<name>A0A1Y1IP80_KLENI</name>
<comment type="subcellular location">
    <subcellularLocation>
        <location evidence="1">Mitochondrion</location>
    </subcellularLocation>
</comment>
<dbReference type="GO" id="GO:0005762">
    <property type="term" value="C:mitochondrial large ribosomal subunit"/>
    <property type="evidence" value="ECO:0000318"/>
    <property type="project" value="GO_Central"/>
</dbReference>
<dbReference type="STRING" id="105231.A0A1Y1IP80"/>
<evidence type="ECO:0000256" key="7">
    <source>
        <dbReference type="ARBA" id="ARBA00035179"/>
    </source>
</evidence>
<sequence>MQALRARSLSALRLRAGPPVAAGKKGGKKAATAEPSGGPKENSLATGRTIGANIHKEGSDPPHKPDSEYPAWVFKLTNRKPPLSELRRKKPETLTDQEVLRLLKLSNRQKIKEANFEKTLQ</sequence>
<evidence type="ECO:0000313" key="10">
    <source>
        <dbReference type="Proteomes" id="UP000054558"/>
    </source>
</evidence>
<dbReference type="InterPro" id="IPR013870">
    <property type="entry name" value="Ribosomal_mL54"/>
</dbReference>
<keyword evidence="10" id="KW-1185">Reference proteome</keyword>
<keyword evidence="4" id="KW-0496">Mitochondrion</keyword>
<evidence type="ECO:0000256" key="6">
    <source>
        <dbReference type="ARBA" id="ARBA00033752"/>
    </source>
</evidence>
<feature type="compositionally biased region" description="Low complexity" evidence="8">
    <location>
        <begin position="1"/>
        <end position="16"/>
    </location>
</feature>
<reference evidence="9 10" key="1">
    <citation type="journal article" date="2014" name="Nat. Commun.">
        <title>Klebsormidium flaccidum genome reveals primary factors for plant terrestrial adaptation.</title>
        <authorList>
            <person name="Hori K."/>
            <person name="Maruyama F."/>
            <person name="Fujisawa T."/>
            <person name="Togashi T."/>
            <person name="Yamamoto N."/>
            <person name="Seo M."/>
            <person name="Sato S."/>
            <person name="Yamada T."/>
            <person name="Mori H."/>
            <person name="Tajima N."/>
            <person name="Moriyama T."/>
            <person name="Ikeuchi M."/>
            <person name="Watanabe M."/>
            <person name="Wada H."/>
            <person name="Kobayashi K."/>
            <person name="Saito M."/>
            <person name="Masuda T."/>
            <person name="Sasaki-Sekimoto Y."/>
            <person name="Mashiguchi K."/>
            <person name="Awai K."/>
            <person name="Shimojima M."/>
            <person name="Masuda S."/>
            <person name="Iwai M."/>
            <person name="Nobusawa T."/>
            <person name="Narise T."/>
            <person name="Kondo S."/>
            <person name="Saito H."/>
            <person name="Sato R."/>
            <person name="Murakawa M."/>
            <person name="Ihara Y."/>
            <person name="Oshima-Yamada Y."/>
            <person name="Ohtaka K."/>
            <person name="Satoh M."/>
            <person name="Sonobe K."/>
            <person name="Ishii M."/>
            <person name="Ohtani R."/>
            <person name="Kanamori-Sato M."/>
            <person name="Honoki R."/>
            <person name="Miyazaki D."/>
            <person name="Mochizuki H."/>
            <person name="Umetsu J."/>
            <person name="Higashi K."/>
            <person name="Shibata D."/>
            <person name="Kamiya Y."/>
            <person name="Sato N."/>
            <person name="Nakamura Y."/>
            <person name="Tabata S."/>
            <person name="Ida S."/>
            <person name="Kurokawa K."/>
            <person name="Ohta H."/>
        </authorList>
    </citation>
    <scope>NUCLEOTIDE SEQUENCE [LARGE SCALE GENOMIC DNA]</scope>
    <source>
        <strain evidence="9 10">NIES-2285</strain>
    </source>
</reference>
<dbReference type="EMBL" id="DF237710">
    <property type="protein sequence ID" value="GAQ91299.1"/>
    <property type="molecule type" value="Genomic_DNA"/>
</dbReference>
<keyword evidence="2" id="KW-0809">Transit peptide</keyword>
<evidence type="ECO:0000256" key="1">
    <source>
        <dbReference type="ARBA" id="ARBA00004173"/>
    </source>
</evidence>
<dbReference type="OMA" id="CLWHLLD"/>
<dbReference type="Pfam" id="PF08561">
    <property type="entry name" value="Ribosomal_L37"/>
    <property type="match status" value="1"/>
</dbReference>
<evidence type="ECO:0000256" key="8">
    <source>
        <dbReference type="SAM" id="MobiDB-lite"/>
    </source>
</evidence>
<dbReference type="PANTHER" id="PTHR28595:SF1">
    <property type="entry name" value="LARGE RIBOSOMAL SUBUNIT PROTEIN ML54"/>
    <property type="match status" value="1"/>
</dbReference>
<comment type="similarity">
    <text evidence="6">Belongs to the mitochondrion-specific ribosomal protein mL54 family.</text>
</comment>
<evidence type="ECO:0000256" key="2">
    <source>
        <dbReference type="ARBA" id="ARBA00022946"/>
    </source>
</evidence>
<feature type="compositionally biased region" description="Basic and acidic residues" evidence="8">
    <location>
        <begin position="54"/>
        <end position="67"/>
    </location>
</feature>
<proteinExistence type="inferred from homology"/>
<dbReference type="OrthoDB" id="10252718at2759"/>
<gene>
    <name evidence="9" type="ORF">KFL_007610020</name>
</gene>
<dbReference type="Proteomes" id="UP000054558">
    <property type="component" value="Unassembled WGS sequence"/>
</dbReference>
<protein>
    <recommendedName>
        <fullName evidence="7">Large ribosomal subunit protein mL54</fullName>
    </recommendedName>
</protein>
<evidence type="ECO:0000256" key="3">
    <source>
        <dbReference type="ARBA" id="ARBA00022980"/>
    </source>
</evidence>